<dbReference type="Proteomes" id="UP001497535">
    <property type="component" value="Unassembled WGS sequence"/>
</dbReference>
<comment type="caution">
    <text evidence="1">The sequence shown here is derived from an EMBL/GenBank/DDBJ whole genome shotgun (WGS) entry which is preliminary data.</text>
</comment>
<protein>
    <submittedName>
        <fullName evidence="1">Uncharacterized protein</fullName>
    </submittedName>
</protein>
<name>A0ACB1A3S3_MELEN</name>
<evidence type="ECO:0000313" key="2">
    <source>
        <dbReference type="Proteomes" id="UP001497535"/>
    </source>
</evidence>
<accession>A0ACB1A3S3</accession>
<keyword evidence="2" id="KW-1185">Reference proteome</keyword>
<gene>
    <name evidence="1" type="ORF">MENTE1834_LOCUS33574</name>
</gene>
<proteinExistence type="predicted"/>
<sequence>MGEGSRNSSSGVGGESSLSSSLYGEGERNSSSAERFLFSARGGEPRTEVVE</sequence>
<dbReference type="EMBL" id="CAVMJV010000059">
    <property type="protein sequence ID" value="CAK5086085.1"/>
    <property type="molecule type" value="Genomic_DNA"/>
</dbReference>
<evidence type="ECO:0000313" key="1">
    <source>
        <dbReference type="EMBL" id="CAK5086085.1"/>
    </source>
</evidence>
<reference evidence="1" key="1">
    <citation type="submission" date="2023-11" db="EMBL/GenBank/DDBJ databases">
        <authorList>
            <person name="Poullet M."/>
        </authorList>
    </citation>
    <scope>NUCLEOTIDE SEQUENCE</scope>
    <source>
        <strain evidence="1">E1834</strain>
    </source>
</reference>
<organism evidence="1 2">
    <name type="scientific">Meloidogyne enterolobii</name>
    <name type="common">Root-knot nematode worm</name>
    <name type="synonym">Meloidogyne mayaguensis</name>
    <dbReference type="NCBI Taxonomy" id="390850"/>
    <lineage>
        <taxon>Eukaryota</taxon>
        <taxon>Metazoa</taxon>
        <taxon>Ecdysozoa</taxon>
        <taxon>Nematoda</taxon>
        <taxon>Chromadorea</taxon>
        <taxon>Rhabditida</taxon>
        <taxon>Tylenchina</taxon>
        <taxon>Tylenchomorpha</taxon>
        <taxon>Tylenchoidea</taxon>
        <taxon>Meloidogynidae</taxon>
        <taxon>Meloidogyninae</taxon>
        <taxon>Meloidogyne</taxon>
    </lineage>
</organism>